<dbReference type="PANTHER" id="PTHR43401:SF2">
    <property type="entry name" value="L-THREONINE 3-DEHYDROGENASE"/>
    <property type="match status" value="1"/>
</dbReference>
<dbReference type="AlphaFoldDB" id="A0A8J3QWS4"/>
<dbReference type="InterPro" id="IPR050129">
    <property type="entry name" value="Zn_alcohol_dh"/>
</dbReference>
<comment type="caution">
    <text evidence="4">The sequence shown here is derived from an EMBL/GenBank/DDBJ whole genome shotgun (WGS) entry which is preliminary data.</text>
</comment>
<name>A0A8J3QWS4_9ACTN</name>
<evidence type="ECO:0000256" key="2">
    <source>
        <dbReference type="ARBA" id="ARBA00023002"/>
    </source>
</evidence>
<evidence type="ECO:0000313" key="4">
    <source>
        <dbReference type="EMBL" id="GIH17243.1"/>
    </source>
</evidence>
<dbReference type="GO" id="GO:0016491">
    <property type="term" value="F:oxidoreductase activity"/>
    <property type="evidence" value="ECO:0007669"/>
    <property type="project" value="UniProtKB-KW"/>
</dbReference>
<keyword evidence="5" id="KW-1185">Reference proteome</keyword>
<evidence type="ECO:0000313" key="5">
    <source>
        <dbReference type="Proteomes" id="UP000642748"/>
    </source>
</evidence>
<dbReference type="PANTHER" id="PTHR43401">
    <property type="entry name" value="L-THREONINE 3-DEHYDROGENASE"/>
    <property type="match status" value="1"/>
</dbReference>
<evidence type="ECO:0000256" key="1">
    <source>
        <dbReference type="ARBA" id="ARBA00001947"/>
    </source>
</evidence>
<gene>
    <name evidence="4" type="ORF">Raf01_54150</name>
</gene>
<dbReference type="SUPFAM" id="SSF51735">
    <property type="entry name" value="NAD(P)-binding Rossmann-fold domains"/>
    <property type="match status" value="1"/>
</dbReference>
<protein>
    <recommendedName>
        <fullName evidence="3">Alcohol dehydrogenase-like C-terminal domain-containing protein</fullName>
    </recommendedName>
</protein>
<dbReference type="InterPro" id="IPR036291">
    <property type="entry name" value="NAD(P)-bd_dom_sf"/>
</dbReference>
<reference evidence="4" key="1">
    <citation type="submission" date="2021-01" db="EMBL/GenBank/DDBJ databases">
        <title>Whole genome shotgun sequence of Rugosimonospora africana NBRC 104875.</title>
        <authorList>
            <person name="Komaki H."/>
            <person name="Tamura T."/>
        </authorList>
    </citation>
    <scope>NUCLEOTIDE SEQUENCE</scope>
    <source>
        <strain evidence="4">NBRC 104875</strain>
    </source>
</reference>
<evidence type="ECO:0000259" key="3">
    <source>
        <dbReference type="Pfam" id="PF00107"/>
    </source>
</evidence>
<proteinExistence type="predicted"/>
<dbReference type="Gene3D" id="3.40.50.720">
    <property type="entry name" value="NAD(P)-binding Rossmann-like Domain"/>
    <property type="match status" value="1"/>
</dbReference>
<keyword evidence="2" id="KW-0560">Oxidoreductase</keyword>
<feature type="domain" description="Alcohol dehydrogenase-like C-terminal" evidence="3">
    <location>
        <begin position="14"/>
        <end position="142"/>
    </location>
</feature>
<dbReference type="Pfam" id="PF00107">
    <property type="entry name" value="ADH_zinc_N"/>
    <property type="match status" value="1"/>
</dbReference>
<organism evidence="4 5">
    <name type="scientific">Rugosimonospora africana</name>
    <dbReference type="NCBI Taxonomy" id="556532"/>
    <lineage>
        <taxon>Bacteria</taxon>
        <taxon>Bacillati</taxon>
        <taxon>Actinomycetota</taxon>
        <taxon>Actinomycetes</taxon>
        <taxon>Micromonosporales</taxon>
        <taxon>Micromonosporaceae</taxon>
        <taxon>Rugosimonospora</taxon>
    </lineage>
</organism>
<accession>A0A8J3QWS4</accession>
<comment type="cofactor">
    <cofactor evidence="1">
        <name>Zn(2+)</name>
        <dbReference type="ChEBI" id="CHEBI:29105"/>
    </cofactor>
</comment>
<dbReference type="InterPro" id="IPR013149">
    <property type="entry name" value="ADH-like_C"/>
</dbReference>
<dbReference type="Proteomes" id="UP000642748">
    <property type="component" value="Unassembled WGS sequence"/>
</dbReference>
<dbReference type="Gene3D" id="3.90.180.10">
    <property type="entry name" value="Medium-chain alcohol dehydrogenases, catalytic domain"/>
    <property type="match status" value="1"/>
</dbReference>
<sequence>MVGKSAVVVGGGTVGILVAQLLAHSGASHVILLEPAEWRRDVARALALRAEWAPSAASRRALAAGLLPEHGADLVVECAGVADAVRESIQLARPGATIVLLGVPIDDALIDVRDIVLSEKQVRGSAAHMWDDDVRTAVAFLASGVLQVAPLITHEVCLDEAPLAFERLAEESQHVFKLLVRCASDTGATATRTG</sequence>
<dbReference type="EMBL" id="BONZ01000050">
    <property type="protein sequence ID" value="GIH17243.1"/>
    <property type="molecule type" value="Genomic_DNA"/>
</dbReference>